<keyword evidence="9" id="KW-1185">Reference proteome</keyword>
<gene>
    <name evidence="8" type="ORF">CEUSTIGMA_g13397.t1</name>
</gene>
<evidence type="ECO:0008006" key="10">
    <source>
        <dbReference type="Google" id="ProtNLM"/>
    </source>
</evidence>
<dbReference type="PROSITE" id="PS00627">
    <property type="entry name" value="GHMP_KINASES_ATP"/>
    <property type="match status" value="1"/>
</dbReference>
<dbReference type="GO" id="GO:0005829">
    <property type="term" value="C:cytosol"/>
    <property type="evidence" value="ECO:0007669"/>
    <property type="project" value="TreeGrafter"/>
</dbReference>
<proteinExistence type="inferred from homology"/>
<keyword evidence="2" id="KW-0808">Transferase</keyword>
<keyword evidence="3" id="KW-0547">Nucleotide-binding</keyword>
<dbReference type="InterPro" id="IPR019741">
    <property type="entry name" value="Galactokinase_CS"/>
</dbReference>
<evidence type="ECO:0000259" key="6">
    <source>
        <dbReference type="Pfam" id="PF00288"/>
    </source>
</evidence>
<dbReference type="InterPro" id="IPR020568">
    <property type="entry name" value="Ribosomal_Su5_D2-typ_SF"/>
</dbReference>
<dbReference type="GO" id="GO:0006012">
    <property type="term" value="P:galactose metabolic process"/>
    <property type="evidence" value="ECO:0007669"/>
    <property type="project" value="InterPro"/>
</dbReference>
<dbReference type="Proteomes" id="UP000232323">
    <property type="component" value="Unassembled WGS sequence"/>
</dbReference>
<dbReference type="AlphaFoldDB" id="A0A250XSB5"/>
<evidence type="ECO:0000313" key="8">
    <source>
        <dbReference type="EMBL" id="GAX85981.1"/>
    </source>
</evidence>
<dbReference type="InterPro" id="IPR019539">
    <property type="entry name" value="GalKase_N"/>
</dbReference>
<sequence length="260" mass="27311">MSEAVPVTSDLASVYEDPKSALGRYNDISAAFVKSFGTKPDVIARAPGRVNLIGEHIDYSGYGVLPMAIQQDTIVAIKRGGTDLAVTSLYPDKYPDVKFSADPKQEVDVEHHSWANYFLCAYKGVDNLLESKHGHSLEPMGLQVLVHGVVPTGSGLSSSAAIICSSMLAILAAHNKLTGEGAAILKADVADFAAKAEAGVGVQCGGMDQAISMMGVHGVAKKVEFNPVRAEDVVLPSGATFVIANSLAVSDKAIGAHRRY</sequence>
<evidence type="ECO:0000256" key="1">
    <source>
        <dbReference type="ARBA" id="ARBA00006566"/>
    </source>
</evidence>
<keyword evidence="5" id="KW-0067">ATP-binding</keyword>
<dbReference type="Pfam" id="PF10509">
    <property type="entry name" value="GalKase_gal_bdg"/>
    <property type="match status" value="1"/>
</dbReference>
<evidence type="ECO:0000313" key="9">
    <source>
        <dbReference type="Proteomes" id="UP000232323"/>
    </source>
</evidence>
<dbReference type="PANTHER" id="PTHR10457">
    <property type="entry name" value="MEVALONATE KINASE/GALACTOKINASE"/>
    <property type="match status" value="1"/>
</dbReference>
<keyword evidence="4" id="KW-0418">Kinase</keyword>
<feature type="domain" description="GHMP kinase N-terminal" evidence="6">
    <location>
        <begin position="116"/>
        <end position="215"/>
    </location>
</feature>
<dbReference type="STRING" id="1157962.A0A250XSB5"/>
<dbReference type="InterPro" id="IPR006204">
    <property type="entry name" value="GHMP_kinase_N_dom"/>
</dbReference>
<dbReference type="SUPFAM" id="SSF54211">
    <property type="entry name" value="Ribosomal protein S5 domain 2-like"/>
    <property type="match status" value="1"/>
</dbReference>
<dbReference type="InterPro" id="IPR006206">
    <property type="entry name" value="Mevalonate/galactokinase"/>
</dbReference>
<evidence type="ECO:0000256" key="2">
    <source>
        <dbReference type="ARBA" id="ARBA00022679"/>
    </source>
</evidence>
<dbReference type="PRINTS" id="PR00473">
    <property type="entry name" value="GALCTOKINASE"/>
</dbReference>
<comment type="caution">
    <text evidence="8">The sequence shown here is derived from an EMBL/GenBank/DDBJ whole genome shotgun (WGS) entry which is preliminary data.</text>
</comment>
<dbReference type="OrthoDB" id="187738at2759"/>
<dbReference type="PRINTS" id="PR00959">
    <property type="entry name" value="MEVGALKINASE"/>
</dbReference>
<dbReference type="Gene3D" id="3.30.230.10">
    <property type="match status" value="1"/>
</dbReference>
<evidence type="ECO:0000256" key="3">
    <source>
        <dbReference type="ARBA" id="ARBA00022741"/>
    </source>
</evidence>
<dbReference type="GO" id="GO:0005524">
    <property type="term" value="F:ATP binding"/>
    <property type="evidence" value="ECO:0007669"/>
    <property type="project" value="UniProtKB-KW"/>
</dbReference>
<organism evidence="8 9">
    <name type="scientific">Chlamydomonas eustigma</name>
    <dbReference type="NCBI Taxonomy" id="1157962"/>
    <lineage>
        <taxon>Eukaryota</taxon>
        <taxon>Viridiplantae</taxon>
        <taxon>Chlorophyta</taxon>
        <taxon>core chlorophytes</taxon>
        <taxon>Chlorophyceae</taxon>
        <taxon>CS clade</taxon>
        <taxon>Chlamydomonadales</taxon>
        <taxon>Chlamydomonadaceae</taxon>
        <taxon>Chlamydomonas</taxon>
    </lineage>
</organism>
<dbReference type="InterPro" id="IPR000705">
    <property type="entry name" value="Galactokinase"/>
</dbReference>
<reference evidence="8 9" key="1">
    <citation type="submission" date="2017-08" db="EMBL/GenBank/DDBJ databases">
        <title>Acidophilic green algal genome provides insights into adaptation to an acidic environment.</title>
        <authorList>
            <person name="Hirooka S."/>
            <person name="Hirose Y."/>
            <person name="Kanesaki Y."/>
            <person name="Higuchi S."/>
            <person name="Fujiwara T."/>
            <person name="Onuma R."/>
            <person name="Era A."/>
            <person name="Ohbayashi R."/>
            <person name="Uzuka A."/>
            <person name="Nozaki H."/>
            <person name="Yoshikawa H."/>
            <person name="Miyagishima S.Y."/>
        </authorList>
    </citation>
    <scope>NUCLEOTIDE SEQUENCE [LARGE SCALE GENOMIC DNA]</scope>
    <source>
        <strain evidence="8 9">NIES-2499</strain>
    </source>
</reference>
<name>A0A250XSB5_9CHLO</name>
<dbReference type="GO" id="GO:0004335">
    <property type="term" value="F:galactokinase activity"/>
    <property type="evidence" value="ECO:0007669"/>
    <property type="project" value="InterPro"/>
</dbReference>
<dbReference type="InterPro" id="IPR014721">
    <property type="entry name" value="Ribsml_uS5_D2-typ_fold_subgr"/>
</dbReference>
<dbReference type="PANTHER" id="PTHR10457:SF7">
    <property type="entry name" value="GALACTOKINASE-RELATED"/>
    <property type="match status" value="1"/>
</dbReference>
<dbReference type="PROSITE" id="PS00106">
    <property type="entry name" value="GALACTOKINASE"/>
    <property type="match status" value="1"/>
</dbReference>
<dbReference type="InterPro" id="IPR006203">
    <property type="entry name" value="GHMP_knse_ATP-bd_CS"/>
</dbReference>
<evidence type="ECO:0000256" key="4">
    <source>
        <dbReference type="ARBA" id="ARBA00022777"/>
    </source>
</evidence>
<evidence type="ECO:0000259" key="7">
    <source>
        <dbReference type="Pfam" id="PF10509"/>
    </source>
</evidence>
<evidence type="ECO:0000256" key="5">
    <source>
        <dbReference type="ARBA" id="ARBA00022840"/>
    </source>
</evidence>
<dbReference type="EMBL" id="BEGY01000211">
    <property type="protein sequence ID" value="GAX85981.1"/>
    <property type="molecule type" value="Genomic_DNA"/>
</dbReference>
<dbReference type="PIRSF" id="PIRSF000530">
    <property type="entry name" value="Galactokinase"/>
    <property type="match status" value="1"/>
</dbReference>
<accession>A0A250XSB5</accession>
<comment type="similarity">
    <text evidence="1">Belongs to the GHMP kinase family. GalK subfamily.</text>
</comment>
<feature type="domain" description="Galactokinase N-terminal" evidence="7">
    <location>
        <begin position="31"/>
        <end position="79"/>
    </location>
</feature>
<protein>
    <recommendedName>
        <fullName evidence="10">Galactokinase N-terminal domain-containing protein</fullName>
    </recommendedName>
</protein>
<dbReference type="Pfam" id="PF00288">
    <property type="entry name" value="GHMP_kinases_N"/>
    <property type="match status" value="1"/>
</dbReference>